<gene>
    <name evidence="2" type="ORF">DSM5745_11119</name>
</gene>
<dbReference type="STRING" id="1810919.A0A3D8QAP5"/>
<feature type="region of interest" description="Disordered" evidence="1">
    <location>
        <begin position="1"/>
        <end position="35"/>
    </location>
</feature>
<dbReference type="Gene3D" id="2.120.10.30">
    <property type="entry name" value="TolB, C-terminal domain"/>
    <property type="match status" value="2"/>
</dbReference>
<evidence type="ECO:0000313" key="2">
    <source>
        <dbReference type="EMBL" id="RDW58913.1"/>
    </source>
</evidence>
<dbReference type="InterPro" id="IPR011042">
    <property type="entry name" value="6-blade_b-propeller_TolB-like"/>
</dbReference>
<dbReference type="RefSeq" id="XP_026598210.1">
    <property type="nucleotide sequence ID" value="XM_026753135.1"/>
</dbReference>
<dbReference type="OrthoDB" id="423498at2759"/>
<organism evidence="2 3">
    <name type="scientific">Aspergillus mulundensis</name>
    <dbReference type="NCBI Taxonomy" id="1810919"/>
    <lineage>
        <taxon>Eukaryota</taxon>
        <taxon>Fungi</taxon>
        <taxon>Dikarya</taxon>
        <taxon>Ascomycota</taxon>
        <taxon>Pezizomycotina</taxon>
        <taxon>Eurotiomycetes</taxon>
        <taxon>Eurotiomycetidae</taxon>
        <taxon>Eurotiales</taxon>
        <taxon>Aspergillaceae</taxon>
        <taxon>Aspergillus</taxon>
        <taxon>Aspergillus subgen. Nidulantes</taxon>
    </lineage>
</organism>
<dbReference type="SUPFAM" id="SSF63829">
    <property type="entry name" value="Calcium-dependent phosphotriesterase"/>
    <property type="match status" value="1"/>
</dbReference>
<dbReference type="PANTHER" id="PTHR47572">
    <property type="entry name" value="LIPOPROTEIN-RELATED"/>
    <property type="match status" value="1"/>
</dbReference>
<reference evidence="2 3" key="1">
    <citation type="journal article" date="2018" name="IMA Fungus">
        <title>IMA Genome-F 9: Draft genome sequence of Annulohypoxylon stygium, Aspergillus mulundensis, Berkeleyomyces basicola (syn. Thielaviopsis basicola), Ceratocystis smalleyi, two Cercospora beticola strains, Coleophoma cylindrospora, Fusarium fracticaudum, Phialophora cf. hyalina, and Morchella septimelata.</title>
        <authorList>
            <person name="Wingfield B.D."/>
            <person name="Bills G.F."/>
            <person name="Dong Y."/>
            <person name="Huang W."/>
            <person name="Nel W.J."/>
            <person name="Swalarsk-Parry B.S."/>
            <person name="Vaghefi N."/>
            <person name="Wilken P.M."/>
            <person name="An Z."/>
            <person name="de Beer Z.W."/>
            <person name="De Vos L."/>
            <person name="Chen L."/>
            <person name="Duong T.A."/>
            <person name="Gao Y."/>
            <person name="Hammerbacher A."/>
            <person name="Kikkert J.R."/>
            <person name="Li Y."/>
            <person name="Li H."/>
            <person name="Li K."/>
            <person name="Li Q."/>
            <person name="Liu X."/>
            <person name="Ma X."/>
            <person name="Naidoo K."/>
            <person name="Pethybridge S.J."/>
            <person name="Sun J."/>
            <person name="Steenkamp E.T."/>
            <person name="van der Nest M.A."/>
            <person name="van Wyk S."/>
            <person name="Wingfield M.J."/>
            <person name="Xiong C."/>
            <person name="Yue Q."/>
            <person name="Zhang X."/>
        </authorList>
    </citation>
    <scope>NUCLEOTIDE SEQUENCE [LARGE SCALE GENOMIC DNA]</scope>
    <source>
        <strain evidence="2 3">DSM 5745</strain>
    </source>
</reference>
<sequence>MPVAVDAQVPEDGRRGLRDGVGSGPLREESRQTGLTDPTGCCLLSLLIRQPRHPPEVVSNGISPNGLALLPDKLFLYVAMTRANAVSRLPLHADGTTAEEGGKNLTNCCFGRDDGKTLFISDRSEGNVQCVRWHGAGMEWVKNRAATE</sequence>
<dbReference type="PANTHER" id="PTHR47572:SF5">
    <property type="entry name" value="BLR2277 PROTEIN"/>
    <property type="match status" value="1"/>
</dbReference>
<accession>A0A3D8QAP5</accession>
<keyword evidence="3" id="KW-1185">Reference proteome</keyword>
<comment type="caution">
    <text evidence="2">The sequence shown here is derived from an EMBL/GenBank/DDBJ whole genome shotgun (WGS) entry which is preliminary data.</text>
</comment>
<dbReference type="AlphaFoldDB" id="A0A3D8QAP5"/>
<dbReference type="Proteomes" id="UP000256690">
    <property type="component" value="Unassembled WGS sequence"/>
</dbReference>
<protein>
    <recommendedName>
        <fullName evidence="4">SMP-30/Gluconolactonase/LRE-like region domain-containing protein</fullName>
    </recommendedName>
</protein>
<evidence type="ECO:0008006" key="4">
    <source>
        <dbReference type="Google" id="ProtNLM"/>
    </source>
</evidence>
<name>A0A3D8QAP5_9EURO</name>
<evidence type="ECO:0000313" key="3">
    <source>
        <dbReference type="Proteomes" id="UP000256690"/>
    </source>
</evidence>
<dbReference type="EMBL" id="PVWQ01000022">
    <property type="protein sequence ID" value="RDW58913.1"/>
    <property type="molecule type" value="Genomic_DNA"/>
</dbReference>
<dbReference type="GeneID" id="38121489"/>
<evidence type="ECO:0000256" key="1">
    <source>
        <dbReference type="SAM" id="MobiDB-lite"/>
    </source>
</evidence>
<dbReference type="InterPro" id="IPR051262">
    <property type="entry name" value="SMP-30/CGR1_Lactonase"/>
</dbReference>
<proteinExistence type="predicted"/>